<evidence type="ECO:0000313" key="3">
    <source>
        <dbReference type="EMBL" id="MDG0861892.1"/>
    </source>
</evidence>
<dbReference type="InterPro" id="IPR056734">
    <property type="entry name" value="NANM"/>
</dbReference>
<comment type="caution">
    <text evidence="3">The sequence shown here is derived from an EMBL/GenBank/DDBJ whole genome shotgun (WGS) entry which is preliminary data.</text>
</comment>
<accession>A0A9X4LEC4</accession>
<proteinExistence type="inferred from homology"/>
<keyword evidence="4" id="KW-1185">Reference proteome</keyword>
<gene>
    <name evidence="3" type="ORF">EXJ73_05320</name>
</gene>
<dbReference type="RefSeq" id="WP_268150078.1">
    <property type="nucleotide sequence ID" value="NZ_JAPPUW010000008.1"/>
</dbReference>
<evidence type="ECO:0000256" key="1">
    <source>
        <dbReference type="ARBA" id="ARBA00008558"/>
    </source>
</evidence>
<dbReference type="PANTHER" id="PTHR15108">
    <property type="entry name" value="N-ACYLGLUCOSAMINE-2-EPIMERASE"/>
    <property type="match status" value="1"/>
</dbReference>
<dbReference type="InterPro" id="IPR008928">
    <property type="entry name" value="6-hairpin_glycosidase_sf"/>
</dbReference>
<dbReference type="GO" id="GO:0005975">
    <property type="term" value="P:carbohydrate metabolic process"/>
    <property type="evidence" value="ECO:0007669"/>
    <property type="project" value="InterPro"/>
</dbReference>
<comment type="similarity">
    <text evidence="1">Belongs to the N-acylglucosamine 2-epimerase family.</text>
</comment>
<keyword evidence="2" id="KW-0413">Isomerase</keyword>
<dbReference type="Pfam" id="PF07221">
    <property type="entry name" value="GlcNAc_2-epim"/>
    <property type="match status" value="1"/>
</dbReference>
<evidence type="ECO:0000256" key="2">
    <source>
        <dbReference type="ARBA" id="ARBA00023235"/>
    </source>
</evidence>
<dbReference type="SUPFAM" id="SSF117281">
    <property type="entry name" value="Kelch motif"/>
    <property type="match status" value="1"/>
</dbReference>
<dbReference type="Proteomes" id="UP001152766">
    <property type="component" value="Unassembled WGS sequence"/>
</dbReference>
<dbReference type="InterPro" id="IPR015915">
    <property type="entry name" value="Kelch-typ_b-propeller"/>
</dbReference>
<dbReference type="AlphaFoldDB" id="A0A9X4LEC4"/>
<dbReference type="GO" id="GO:0016853">
    <property type="term" value="F:isomerase activity"/>
    <property type="evidence" value="ECO:0007669"/>
    <property type="project" value="UniProtKB-KW"/>
</dbReference>
<dbReference type="InterPro" id="IPR010819">
    <property type="entry name" value="AGE/CE"/>
</dbReference>
<dbReference type="Gene3D" id="2.120.10.80">
    <property type="entry name" value="Kelch-type beta propeller"/>
    <property type="match status" value="1"/>
</dbReference>
<dbReference type="InterPro" id="IPR012341">
    <property type="entry name" value="6hp_glycosidase-like_sf"/>
</dbReference>
<evidence type="ECO:0008006" key="5">
    <source>
        <dbReference type="Google" id="ProtNLM"/>
    </source>
</evidence>
<sequence length="729" mass="79967">MNTDLTNPDSCARLATFYRRTLVEDVMPFWLKHGLDHEHGGMMTCLDRDGSLLDTDKSVWFQGRAGWMFSTLYNTIEPRPEWLDAARSCVEFSRKHCHREDGKMWFSVTREGAPLRMRRYVFSEAFAAISYAAYAKATGDAGAAEDAAKAFATYLRYNFQPGVMPPKFEPTRPAKGVGGLMIGIVTAQELRANLGDIEISGKTCSAWIDAFIAEIERDFLKPEHEAMMETVAPDGGVIDHIDGRTLNPGHAIEAAWFIMHEGEFRQDRRLVEVGCKILDWMWARGWDSEHGGILYFTDLRGLPPQEYWQDMKFWWPHCEAIIATLLAWKLTGEARYAAMHAQVHDWSFAHFPDREHGEWYGWLHRDGTPAQRAKGNLFKGPFHLPRALWYCVRALSPETPAASLSCLPNVPDEHGFAGAFAGVHRGRLLAAGGANFPDGVMPWHGGKKVWHDRVFALDLEKPEAAWSEVGRLPAPNGYGVSLTAPEGVLHIGGGDAARNFSEVTLLTLDAEGSAAFRALPPLPVPLAQMCGALVGRVAHIVGGVETPTANTASNQHWSLDLDALDRGWREEPALPAAGRVLAVAAAVDGAFFVMAGCSLAPDAKGGVARSYLRDAWKFADGAWTRLADLPRAAVAAASPAPVAEGSLFVVSGDDGSRLGLASPDDHPGFTKEILRYDTAADRWSRAGELGVPAPVTLAVAPWRDGCIFFNGEVRPGVRSPQVFVFQPRC</sequence>
<dbReference type="EMBL" id="SGUG01000006">
    <property type="protein sequence ID" value="MDG0861892.1"/>
    <property type="molecule type" value="Genomic_DNA"/>
</dbReference>
<evidence type="ECO:0000313" key="4">
    <source>
        <dbReference type="Proteomes" id="UP001152766"/>
    </source>
</evidence>
<reference evidence="3" key="1">
    <citation type="submission" date="2019-02" db="EMBL/GenBank/DDBJ databases">
        <title>Draft genome of the type strain Pelomonas aquatica CCUG 52575T.</title>
        <authorList>
            <person name="Gomila M."/>
            <person name="Lalucat J."/>
        </authorList>
    </citation>
    <scope>NUCLEOTIDE SEQUENCE</scope>
    <source>
        <strain evidence="3">CCUG 52575</strain>
    </source>
</reference>
<dbReference type="Gene3D" id="1.50.10.10">
    <property type="match status" value="1"/>
</dbReference>
<dbReference type="Pfam" id="PF24996">
    <property type="entry name" value="NANM"/>
    <property type="match status" value="1"/>
</dbReference>
<dbReference type="FunFam" id="1.50.10.10:FF:000021">
    <property type="entry name" value="N-acylglucosamine 2-epimerase"/>
    <property type="match status" value="1"/>
</dbReference>
<protein>
    <recommendedName>
        <fullName evidence="5">N-acylglucosamine 2-epimerase</fullName>
    </recommendedName>
</protein>
<dbReference type="SUPFAM" id="SSF48208">
    <property type="entry name" value="Six-hairpin glycosidases"/>
    <property type="match status" value="1"/>
</dbReference>
<organism evidence="3 4">
    <name type="scientific">Pelomonas aquatica</name>
    <dbReference type="NCBI Taxonomy" id="431058"/>
    <lineage>
        <taxon>Bacteria</taxon>
        <taxon>Pseudomonadati</taxon>
        <taxon>Pseudomonadota</taxon>
        <taxon>Betaproteobacteria</taxon>
        <taxon>Burkholderiales</taxon>
        <taxon>Sphaerotilaceae</taxon>
        <taxon>Roseateles</taxon>
    </lineage>
</organism>
<name>A0A9X4LEC4_9BURK</name>